<dbReference type="InterPro" id="IPR036188">
    <property type="entry name" value="FAD/NAD-bd_sf"/>
</dbReference>
<dbReference type="Pfam" id="PF06100">
    <property type="entry name" value="MCRA"/>
    <property type="match status" value="1"/>
</dbReference>
<dbReference type="InterPro" id="IPR010354">
    <property type="entry name" value="Oleate_hydratase"/>
</dbReference>
<protein>
    <submittedName>
        <fullName evidence="1">Oleate hydratase</fullName>
    </submittedName>
</protein>
<dbReference type="Gene3D" id="3.50.50.60">
    <property type="entry name" value="FAD/NAD(P)-binding domain"/>
    <property type="match status" value="1"/>
</dbReference>
<reference evidence="1 2" key="1">
    <citation type="journal article" date="2020" name="ISME J.">
        <title>Comparative genomics reveals insights into cyanobacterial evolution and habitat adaptation.</title>
        <authorList>
            <person name="Chen M.Y."/>
            <person name="Teng W.K."/>
            <person name="Zhao L."/>
            <person name="Hu C.X."/>
            <person name="Zhou Y.K."/>
            <person name="Han B.P."/>
            <person name="Song L.R."/>
            <person name="Shu W.S."/>
        </authorList>
    </citation>
    <scope>NUCLEOTIDE SEQUENCE [LARGE SCALE GENOMIC DNA]</scope>
    <source>
        <strain evidence="1 2">FACHB-723</strain>
    </source>
</reference>
<sequence length="77" mass="8148">MDNDSKAYMLGGGIGSLAAAFRIRDGRFSGSNISVLEVNLILGGSMDGIGNPVNGYAMRGGRMLTTDNYDKKSQESK</sequence>
<dbReference type="PANTHER" id="PTHR37417:SF2">
    <property type="entry name" value="67 KDA MYOSIN-CROSS-REACTIVE ANTIGEN FAMILY PROTEIN (AFU_ORTHOLOGUE AFUA_5G09970)"/>
    <property type="match status" value="1"/>
</dbReference>
<organism evidence="1 2">
    <name type="scientific">Pseudanabaena mucicola FACHB-723</name>
    <dbReference type="NCBI Taxonomy" id="2692860"/>
    <lineage>
        <taxon>Bacteria</taxon>
        <taxon>Bacillati</taxon>
        <taxon>Cyanobacteriota</taxon>
        <taxon>Cyanophyceae</taxon>
        <taxon>Pseudanabaenales</taxon>
        <taxon>Pseudanabaenaceae</taxon>
        <taxon>Pseudanabaena</taxon>
    </lineage>
</organism>
<dbReference type="PANTHER" id="PTHR37417">
    <property type="entry name" value="67 KDA MYOSIN-CROSS-REACTIVE ANTIGEN FAMILY PROTEIN (AFU_ORTHOLOGUE AFUA_5G09970)"/>
    <property type="match status" value="1"/>
</dbReference>
<dbReference type="Proteomes" id="UP000642094">
    <property type="component" value="Unassembled WGS sequence"/>
</dbReference>
<dbReference type="EMBL" id="JACJQB010000062">
    <property type="protein sequence ID" value="MBD2189932.1"/>
    <property type="molecule type" value="Genomic_DNA"/>
</dbReference>
<name>A0ABR8A117_9CYAN</name>
<comment type="caution">
    <text evidence="1">The sequence shown here is derived from an EMBL/GenBank/DDBJ whole genome shotgun (WGS) entry which is preliminary data.</text>
</comment>
<gene>
    <name evidence="1" type="ORF">H6F41_17525</name>
</gene>
<evidence type="ECO:0000313" key="2">
    <source>
        <dbReference type="Proteomes" id="UP000642094"/>
    </source>
</evidence>
<evidence type="ECO:0000313" key="1">
    <source>
        <dbReference type="EMBL" id="MBD2189932.1"/>
    </source>
</evidence>
<proteinExistence type="predicted"/>
<accession>A0ABR8A117</accession>
<keyword evidence="2" id="KW-1185">Reference proteome</keyword>